<reference evidence="6" key="1">
    <citation type="submission" date="2021-02" db="EMBL/GenBank/DDBJ databases">
        <authorList>
            <person name="Dougan E. K."/>
            <person name="Rhodes N."/>
            <person name="Thang M."/>
            <person name="Chan C."/>
        </authorList>
    </citation>
    <scope>NUCLEOTIDE SEQUENCE</scope>
</reference>
<dbReference type="Gene3D" id="1.20.1560.10">
    <property type="entry name" value="ABC transporter type 1, transmembrane domain"/>
    <property type="match status" value="1"/>
</dbReference>
<evidence type="ECO:0000256" key="1">
    <source>
        <dbReference type="ARBA" id="ARBA00022448"/>
    </source>
</evidence>
<proteinExistence type="predicted"/>
<dbReference type="InterPro" id="IPR050835">
    <property type="entry name" value="ABC_transporter_sub-D"/>
</dbReference>
<evidence type="ECO:0000313" key="7">
    <source>
        <dbReference type="Proteomes" id="UP000604046"/>
    </source>
</evidence>
<evidence type="ECO:0000256" key="4">
    <source>
        <dbReference type="ARBA" id="ARBA00023136"/>
    </source>
</evidence>
<keyword evidence="2" id="KW-0812">Transmembrane</keyword>
<dbReference type="AlphaFoldDB" id="A0A812LQ72"/>
<gene>
    <name evidence="6" type="primary">yddA</name>
    <name evidence="6" type="ORF">SNAT2548_LOCUS11883</name>
</gene>
<dbReference type="SUPFAM" id="SSF90123">
    <property type="entry name" value="ABC transporter transmembrane region"/>
    <property type="match status" value="1"/>
</dbReference>
<keyword evidence="4" id="KW-0472">Membrane</keyword>
<dbReference type="GO" id="GO:0140359">
    <property type="term" value="F:ABC-type transporter activity"/>
    <property type="evidence" value="ECO:0007669"/>
    <property type="project" value="InterPro"/>
</dbReference>
<keyword evidence="3" id="KW-1133">Transmembrane helix</keyword>
<sequence length="1030" mass="111094">MGLAHWLQHFADQLAHDLGDGRGDVAWTTGGPRGAKLRVAGEELLTVSWPPAAKRGRLSSFLADAKPEEGQHVGKKEHVEAAKGASAAAGVALYNPENRRIFLVAAPVTVLAAGFFEYWGKARLAETDLAAPLPKVVEAAEKEEEASSLRSAIKVLEPYVKGPTSLKCAGYAAAHVTLLGVALYVDVALTQWNGVFWSALQNHQSKQFYSLLWDFIIITGVTGFVGTYSDYLNGMWHLHARDHLTRHFNGLWVGSGAMCMMRQCEVQVDNPDQRIDQDVDEFVGSTRELFFGGLGSLVRLAIYFPILLRSAPPPLLGFVLVWPVFGAVVTHKIGRSLVPLSLAGESANANFRSELVHARDKAESLALLQAGPQLAESLQERFEVMKRVAYAEFDITKFLNFFKMMYEEYGTVVPFVLLAPAYFTGALDLGQLMQLRMIVERVSASLTFPVAAYEQAVGWRVAANRLAALQAQAVSVAAPSRASPPPPPGSPALSAEDLAVLTPEGRTSRRSAAMAAAMLAACLCIFSPSLSFSSDEAKDQLEKTVKVWKQPHAIRVAGSRFAVDTISQGAPQWQVRATEANGSTALFAAREDGGSVVYGVNYDSARSAYKPPHGARVAFAAAGEEGSDADWTVQLDGKGSAPRRLAVSGKGADMIYDATLAVEKPLGQGVSGLAAVDMKRRPDAESMLPNWIKPSFGAKYQTGNTEYRAAVFPDVQQGVNESLGVSFDWEALMKGRLEGWSSKQGGKILTRDPQYNVRLNSEGLQARVLAPAKLGTAFGLGAVMDRQGAYDVEGFAEWKGERQVAKGVKLDANIKGAAKRGEVQIQPLGTGVTLDIGTLAPKLAAEGSTLALQSRYKFGMSRPALAAAMALTPAKVPELQAMALASKSSEDGELSSSVRVTASQLRGVDARYEMRSYGSKVRQAAEIRSPRVDFNDGSYLRLTGKAYKGEEFGEKPRVQLGVQYEGKLNVLGRSLDLGGESAGFDSGRSLLDEMGRPWTSPELKKATNTANVVRRRIGSEYGEGKRWITK</sequence>
<name>A0A812LQ72_9DINO</name>
<keyword evidence="1" id="KW-0813">Transport</keyword>
<dbReference type="Proteomes" id="UP000604046">
    <property type="component" value="Unassembled WGS sequence"/>
</dbReference>
<accession>A0A812LQ72</accession>
<dbReference type="InterPro" id="IPR011527">
    <property type="entry name" value="ABC1_TM_dom"/>
</dbReference>
<dbReference type="EMBL" id="CAJNDS010001112">
    <property type="protein sequence ID" value="CAE7247576.1"/>
    <property type="molecule type" value="Genomic_DNA"/>
</dbReference>
<dbReference type="OrthoDB" id="419009at2759"/>
<dbReference type="InterPro" id="IPR036640">
    <property type="entry name" value="ABC1_TM_sf"/>
</dbReference>
<evidence type="ECO:0000259" key="5">
    <source>
        <dbReference type="PROSITE" id="PS50929"/>
    </source>
</evidence>
<feature type="domain" description="ABC transmembrane type-1" evidence="5">
    <location>
        <begin position="273"/>
        <end position="448"/>
    </location>
</feature>
<organism evidence="6 7">
    <name type="scientific">Symbiodinium natans</name>
    <dbReference type="NCBI Taxonomy" id="878477"/>
    <lineage>
        <taxon>Eukaryota</taxon>
        <taxon>Sar</taxon>
        <taxon>Alveolata</taxon>
        <taxon>Dinophyceae</taxon>
        <taxon>Suessiales</taxon>
        <taxon>Symbiodiniaceae</taxon>
        <taxon>Symbiodinium</taxon>
    </lineage>
</organism>
<dbReference type="PANTHER" id="PTHR11384:SF59">
    <property type="entry name" value="LYSOSOMAL COBALAMIN TRANSPORTER ABCD4"/>
    <property type="match status" value="1"/>
</dbReference>
<dbReference type="PROSITE" id="PS50929">
    <property type="entry name" value="ABC_TM1F"/>
    <property type="match status" value="1"/>
</dbReference>
<evidence type="ECO:0000256" key="2">
    <source>
        <dbReference type="ARBA" id="ARBA00022692"/>
    </source>
</evidence>
<dbReference type="GO" id="GO:0005886">
    <property type="term" value="C:plasma membrane"/>
    <property type="evidence" value="ECO:0007669"/>
    <property type="project" value="TreeGrafter"/>
</dbReference>
<dbReference type="Pfam" id="PF06472">
    <property type="entry name" value="ABC_membrane_2"/>
    <property type="match status" value="1"/>
</dbReference>
<dbReference type="GO" id="GO:0005524">
    <property type="term" value="F:ATP binding"/>
    <property type="evidence" value="ECO:0007669"/>
    <property type="project" value="InterPro"/>
</dbReference>
<evidence type="ECO:0000313" key="6">
    <source>
        <dbReference type="EMBL" id="CAE7247576.1"/>
    </source>
</evidence>
<comment type="caution">
    <text evidence="6">The sequence shown here is derived from an EMBL/GenBank/DDBJ whole genome shotgun (WGS) entry which is preliminary data.</text>
</comment>
<dbReference type="PANTHER" id="PTHR11384">
    <property type="entry name" value="ATP-BINDING CASSETTE, SUB-FAMILY D MEMBER"/>
    <property type="match status" value="1"/>
</dbReference>
<keyword evidence="7" id="KW-1185">Reference proteome</keyword>
<evidence type="ECO:0000256" key="3">
    <source>
        <dbReference type="ARBA" id="ARBA00022989"/>
    </source>
</evidence>
<protein>
    <submittedName>
        <fullName evidence="6">YddA protein</fullName>
    </submittedName>
</protein>